<dbReference type="InterPro" id="IPR029058">
    <property type="entry name" value="AB_hydrolase_fold"/>
</dbReference>
<dbReference type="GO" id="GO:0070008">
    <property type="term" value="F:serine-type exopeptidase activity"/>
    <property type="evidence" value="ECO:0007669"/>
    <property type="project" value="InterPro"/>
</dbReference>
<keyword evidence="4" id="KW-0378">Hydrolase</keyword>
<dbReference type="PANTHER" id="PTHR11010:SF109">
    <property type="entry name" value="PEPTIDASE, FAMILY S28, PUTATIVE (AFU_ORTHOLOGUE AFUA_4G03790)-RELATED"/>
    <property type="match status" value="1"/>
</dbReference>
<dbReference type="EMBL" id="ML977159">
    <property type="protein sequence ID" value="KAF1985914.1"/>
    <property type="molecule type" value="Genomic_DNA"/>
</dbReference>
<evidence type="ECO:0000256" key="3">
    <source>
        <dbReference type="ARBA" id="ARBA00022729"/>
    </source>
</evidence>
<evidence type="ECO:0008006" key="8">
    <source>
        <dbReference type="Google" id="ProtNLM"/>
    </source>
</evidence>
<comment type="similarity">
    <text evidence="1">Belongs to the peptidase S28 family.</text>
</comment>
<evidence type="ECO:0000313" key="7">
    <source>
        <dbReference type="Proteomes" id="UP000800041"/>
    </source>
</evidence>
<accession>A0A6G1GYM1</accession>
<reference evidence="6" key="1">
    <citation type="journal article" date="2020" name="Stud. Mycol.">
        <title>101 Dothideomycetes genomes: a test case for predicting lifestyles and emergence of pathogens.</title>
        <authorList>
            <person name="Haridas S."/>
            <person name="Albert R."/>
            <person name="Binder M."/>
            <person name="Bloem J."/>
            <person name="Labutti K."/>
            <person name="Salamov A."/>
            <person name="Andreopoulos B."/>
            <person name="Baker S."/>
            <person name="Barry K."/>
            <person name="Bills G."/>
            <person name="Bluhm B."/>
            <person name="Cannon C."/>
            <person name="Castanera R."/>
            <person name="Culley D."/>
            <person name="Daum C."/>
            <person name="Ezra D."/>
            <person name="Gonzalez J."/>
            <person name="Henrissat B."/>
            <person name="Kuo A."/>
            <person name="Liang C."/>
            <person name="Lipzen A."/>
            <person name="Lutzoni F."/>
            <person name="Magnuson J."/>
            <person name="Mondo S."/>
            <person name="Nolan M."/>
            <person name="Ohm R."/>
            <person name="Pangilinan J."/>
            <person name="Park H.-J."/>
            <person name="Ramirez L."/>
            <person name="Alfaro M."/>
            <person name="Sun H."/>
            <person name="Tritt A."/>
            <person name="Yoshinaga Y."/>
            <person name="Zwiers L.-H."/>
            <person name="Turgeon B."/>
            <person name="Goodwin S."/>
            <person name="Spatafora J."/>
            <person name="Crous P."/>
            <person name="Grigoriev I."/>
        </authorList>
    </citation>
    <scope>NUCLEOTIDE SEQUENCE</scope>
    <source>
        <strain evidence="6">CBS 113979</strain>
    </source>
</reference>
<dbReference type="SUPFAM" id="SSF53474">
    <property type="entry name" value="alpha/beta-Hydrolases"/>
    <property type="match status" value="1"/>
</dbReference>
<dbReference type="GO" id="GO:0008239">
    <property type="term" value="F:dipeptidyl-peptidase activity"/>
    <property type="evidence" value="ECO:0007669"/>
    <property type="project" value="TreeGrafter"/>
</dbReference>
<dbReference type="Proteomes" id="UP000800041">
    <property type="component" value="Unassembled WGS sequence"/>
</dbReference>
<name>A0A6G1GYM1_9PEZI</name>
<dbReference type="OrthoDB" id="1735038at2759"/>
<sequence>MSLSPYPNHSYKRYRAARNPPYQGYAERGLEADGITHRVLPETPSSDLLKRYYPGHAYNYHNNWRRQATNGTNETIEAEFVQIPIDHADPDGPTYGNRFWVAEAGYKKGGPVFIYDAGEGNAAPNALFRLQNETSFFKQIVDMYGGIGIVWEHRFYGNSSPIGNITLDTPVEKFKTLTAEQALADVPSFASQFQRKNFPDVDFHPSVTPWVFIGGSYPGMRAAFMRKFYPDTIYASFASSAPVQASLDMSFYFEPVYQGLNSYGWGNCTKDVRAAVTTMDDMMAIPAMSAMLKKKFLGRGADDNENAGFADALNTIFYLWQSYGVEGGASGLRSFCDWIGTDPTAGNKTSPAEGWAASKGANYTIDRWASWPAFTDTVNGNMFTNCEGPSPNSTVLSGSGDGNVTKPDCNLNLRFPDPDAVSWTYQYCTQWGFLQYSNVGPHQLISKYNSLGHQLDICQRQFPDGRNSSNFPAEPAIQKTNDHFGGWDIRPSNVYWSGGEFDPWRTLSPLSAEPFAPNISLTQEIPACGVSTSERELFGYTMADAEHAFDFRTTFAGGAVSRKFFTDALTVWLKCFKPALREGYIGLGAGRRQ</sequence>
<keyword evidence="5" id="KW-0325">Glycoprotein</keyword>
<keyword evidence="2" id="KW-0645">Protease</keyword>
<evidence type="ECO:0000256" key="4">
    <source>
        <dbReference type="ARBA" id="ARBA00022801"/>
    </source>
</evidence>
<keyword evidence="7" id="KW-1185">Reference proteome</keyword>
<dbReference type="PANTHER" id="PTHR11010">
    <property type="entry name" value="PROTEASE S28 PRO-X CARBOXYPEPTIDASE-RELATED"/>
    <property type="match status" value="1"/>
</dbReference>
<dbReference type="AlphaFoldDB" id="A0A6G1GYM1"/>
<protein>
    <recommendedName>
        <fullName evidence="8">Peptidase S28</fullName>
    </recommendedName>
</protein>
<proteinExistence type="inferred from homology"/>
<dbReference type="Gene3D" id="3.40.50.1820">
    <property type="entry name" value="alpha/beta hydrolase"/>
    <property type="match status" value="2"/>
</dbReference>
<evidence type="ECO:0000256" key="5">
    <source>
        <dbReference type="ARBA" id="ARBA00023180"/>
    </source>
</evidence>
<organism evidence="6 7">
    <name type="scientific">Aulographum hederae CBS 113979</name>
    <dbReference type="NCBI Taxonomy" id="1176131"/>
    <lineage>
        <taxon>Eukaryota</taxon>
        <taxon>Fungi</taxon>
        <taxon>Dikarya</taxon>
        <taxon>Ascomycota</taxon>
        <taxon>Pezizomycotina</taxon>
        <taxon>Dothideomycetes</taxon>
        <taxon>Pleosporomycetidae</taxon>
        <taxon>Aulographales</taxon>
        <taxon>Aulographaceae</taxon>
    </lineage>
</organism>
<dbReference type="InterPro" id="IPR008758">
    <property type="entry name" value="Peptidase_S28"/>
</dbReference>
<evidence type="ECO:0000313" key="6">
    <source>
        <dbReference type="EMBL" id="KAF1985914.1"/>
    </source>
</evidence>
<dbReference type="Pfam" id="PF05577">
    <property type="entry name" value="Peptidase_S28"/>
    <property type="match status" value="2"/>
</dbReference>
<evidence type="ECO:0000256" key="2">
    <source>
        <dbReference type="ARBA" id="ARBA00022670"/>
    </source>
</evidence>
<evidence type="ECO:0000256" key="1">
    <source>
        <dbReference type="ARBA" id="ARBA00011079"/>
    </source>
</evidence>
<gene>
    <name evidence="6" type="ORF">K402DRAFT_94821</name>
</gene>
<dbReference type="GO" id="GO:0006508">
    <property type="term" value="P:proteolysis"/>
    <property type="evidence" value="ECO:0007669"/>
    <property type="project" value="UniProtKB-KW"/>
</dbReference>
<dbReference type="FunFam" id="3.40.50.1820:FF:000636">
    <property type="entry name" value="Serine peptidase, family S28, putative"/>
    <property type="match status" value="1"/>
</dbReference>
<keyword evidence="3" id="KW-0732">Signal</keyword>